<name>A0A1Q9CST9_SYMMI</name>
<dbReference type="OrthoDB" id="413678at2759"/>
<gene>
    <name evidence="2" type="ORF">AK812_SmicGene32982</name>
</gene>
<accession>A0A1Q9CST9</accession>
<sequence length="319" mass="34563">MALSRHSVKKQGAIKVQGCRRGRHTRISGLPVMHRTFHDDAASQSTYAPSSSSASVLPLSQREMLLSQSTAPPDELSFEDFSYEAGDAKAEENVATEEAQSWEKYVTEEVQSWECAESSHDVHGTPKKDLTGEQILELIRYSKQAEPHFIPQHFYSGRMSAHDCVHTLIGQYNMDPKPGEAHFKAALRRVFSGLAGAVPQPDDAWFGKVFESYAARCGGNGVSLRAMEDAAKQFVAHHQRKKEAAQVKGIESSEAPGAGPVGRVQPAKQVLQDYAGAQGAYAMPNQVPFPQNLQGYAQEGSGRRGGGAVELASAETGPP</sequence>
<feature type="region of interest" description="Disordered" evidence="1">
    <location>
        <begin position="292"/>
        <end position="319"/>
    </location>
</feature>
<protein>
    <submittedName>
        <fullName evidence="2">Uncharacterized protein</fullName>
    </submittedName>
</protein>
<evidence type="ECO:0000313" key="2">
    <source>
        <dbReference type="EMBL" id="OLP85971.1"/>
    </source>
</evidence>
<keyword evidence="3" id="KW-1185">Reference proteome</keyword>
<evidence type="ECO:0000313" key="3">
    <source>
        <dbReference type="Proteomes" id="UP000186817"/>
    </source>
</evidence>
<proteinExistence type="predicted"/>
<organism evidence="2 3">
    <name type="scientific">Symbiodinium microadriaticum</name>
    <name type="common">Dinoflagellate</name>
    <name type="synonym">Zooxanthella microadriatica</name>
    <dbReference type="NCBI Taxonomy" id="2951"/>
    <lineage>
        <taxon>Eukaryota</taxon>
        <taxon>Sar</taxon>
        <taxon>Alveolata</taxon>
        <taxon>Dinophyceae</taxon>
        <taxon>Suessiales</taxon>
        <taxon>Symbiodiniaceae</taxon>
        <taxon>Symbiodinium</taxon>
    </lineage>
</organism>
<dbReference type="AlphaFoldDB" id="A0A1Q9CST9"/>
<evidence type="ECO:0000256" key="1">
    <source>
        <dbReference type="SAM" id="MobiDB-lite"/>
    </source>
</evidence>
<dbReference type="Proteomes" id="UP000186817">
    <property type="component" value="Unassembled WGS sequence"/>
</dbReference>
<dbReference type="EMBL" id="LSRX01000944">
    <property type="protein sequence ID" value="OLP85971.1"/>
    <property type="molecule type" value="Genomic_DNA"/>
</dbReference>
<reference evidence="2 3" key="1">
    <citation type="submission" date="2016-02" db="EMBL/GenBank/DDBJ databases">
        <title>Genome analysis of coral dinoflagellate symbionts highlights evolutionary adaptations to a symbiotic lifestyle.</title>
        <authorList>
            <person name="Aranda M."/>
            <person name="Li Y."/>
            <person name="Liew Y.J."/>
            <person name="Baumgarten S."/>
            <person name="Simakov O."/>
            <person name="Wilson M."/>
            <person name="Piel J."/>
            <person name="Ashoor H."/>
            <person name="Bougouffa S."/>
            <person name="Bajic V.B."/>
            <person name="Ryu T."/>
            <person name="Ravasi T."/>
            <person name="Bayer T."/>
            <person name="Micklem G."/>
            <person name="Kim H."/>
            <person name="Bhak J."/>
            <person name="Lajeunesse T.C."/>
            <person name="Voolstra C.R."/>
        </authorList>
    </citation>
    <scope>NUCLEOTIDE SEQUENCE [LARGE SCALE GENOMIC DNA]</scope>
    <source>
        <strain evidence="2 3">CCMP2467</strain>
    </source>
</reference>
<comment type="caution">
    <text evidence="2">The sequence shown here is derived from an EMBL/GenBank/DDBJ whole genome shotgun (WGS) entry which is preliminary data.</text>
</comment>